<sequence>MEQVPEEVSDNDSDTAGPNADQSDDQEEGNWTNQAEGEAVYQNSNEIADQAAEGLSYQDDPDIYGQPEGRTHQQIQADSDLTDTAGYSASGKVSQTMSGFNISSQIDNVQYEHDLKMSGQADQITSEQTDHRLSNEAHQRPYEKTDHIFSAAPAKRSSEKTDTRLSTTVSDGRTSEKIDHRLSGPADQRTSGQIDRRVSGPADRKTSGQIDHRLTGLADQRISLQTDHRLSSRTDQRISEQVDHILSHPVDQRISVQNHQATEPAQHEDDYDESDHIESILDYQANRLVHKQENHTEDYLTDYGAPSQYDYRMFTQVEDRKKDEEDDYRVQPCKFEDSQKDLNNFGFLIAVGAETQTSTFLQNYKPFDTRLTSDFQTKDQDLSQIFPSVPPKLDYTLGEETKPDYVSQFEQEKSFYEHKQTYKKFPSIVYEDPYQLALQYMEKHSILQIFQQITEDLVCEKPEDPLHFMLCQP</sequence>
<organism evidence="1 2">
    <name type="scientific">Orycteropus afer afer</name>
    <dbReference type="NCBI Taxonomy" id="1230840"/>
    <lineage>
        <taxon>Eukaryota</taxon>
        <taxon>Metazoa</taxon>
        <taxon>Chordata</taxon>
        <taxon>Craniata</taxon>
        <taxon>Vertebrata</taxon>
        <taxon>Euteleostomi</taxon>
        <taxon>Mammalia</taxon>
        <taxon>Eutheria</taxon>
        <taxon>Afrotheria</taxon>
        <taxon>Tubulidentata</taxon>
        <taxon>Orycteropodidae</taxon>
        <taxon>Orycteropus</taxon>
    </lineage>
</organism>
<keyword evidence="1" id="KW-1185">Reference proteome</keyword>
<evidence type="ECO:0000313" key="1">
    <source>
        <dbReference type="Proteomes" id="UP000694850"/>
    </source>
</evidence>
<protein>
    <submittedName>
        <fullName evidence="2">Testis-specific expressed protein 55</fullName>
    </submittedName>
</protein>
<accession>A0AC54Z940</accession>
<name>A0AC54Z940_ORYAF</name>
<evidence type="ECO:0000313" key="2">
    <source>
        <dbReference type="RefSeq" id="XP_042637327.1"/>
    </source>
</evidence>
<gene>
    <name evidence="2" type="primary">TEX55</name>
</gene>
<reference evidence="2" key="1">
    <citation type="submission" date="2025-08" db="UniProtKB">
        <authorList>
            <consortium name="RefSeq"/>
        </authorList>
    </citation>
    <scope>IDENTIFICATION</scope>
</reference>
<dbReference type="Proteomes" id="UP000694850">
    <property type="component" value="Unplaced"/>
</dbReference>
<dbReference type="RefSeq" id="XP_042637327.1">
    <property type="nucleotide sequence ID" value="XM_042781393.1"/>
</dbReference>
<proteinExistence type="predicted"/>